<evidence type="ECO:0000259" key="1">
    <source>
        <dbReference type="PROSITE" id="PS50162"/>
    </source>
</evidence>
<dbReference type="InterPro" id="IPR027417">
    <property type="entry name" value="P-loop_NTPase"/>
</dbReference>
<protein>
    <recommendedName>
        <fullName evidence="1">RecA family profile 1 domain-containing protein</fullName>
    </recommendedName>
</protein>
<dbReference type="AlphaFoldDB" id="A0AAQ3L057"/>
<reference evidence="2 3" key="1">
    <citation type="submission" date="2023-10" db="EMBL/GenBank/DDBJ databases">
        <title>Chromosome-scale genome assembly provides insights into flower coloration mechanisms of Canna indica.</title>
        <authorList>
            <person name="Li C."/>
        </authorList>
    </citation>
    <scope>NUCLEOTIDE SEQUENCE [LARGE SCALE GENOMIC DNA]</scope>
    <source>
        <tissue evidence="2">Flower</tissue>
    </source>
</reference>
<dbReference type="GO" id="GO:0033063">
    <property type="term" value="C:Rad51B-Rad51C-Rad51D-XRCC2 complex"/>
    <property type="evidence" value="ECO:0007669"/>
    <property type="project" value="InterPro"/>
</dbReference>
<dbReference type="SUPFAM" id="SSF52540">
    <property type="entry name" value="P-loop containing nucleoside triphosphate hydrolases"/>
    <property type="match status" value="1"/>
</dbReference>
<evidence type="ECO:0000313" key="3">
    <source>
        <dbReference type="Proteomes" id="UP001327560"/>
    </source>
</evidence>
<dbReference type="PROSITE" id="PS50162">
    <property type="entry name" value="RECA_2"/>
    <property type="match status" value="1"/>
</dbReference>
<name>A0AAQ3L057_9LILI</name>
<gene>
    <name evidence="2" type="ORF">Cni_G26648</name>
</gene>
<dbReference type="Proteomes" id="UP001327560">
    <property type="component" value="Chromosome 8"/>
</dbReference>
<feature type="domain" description="RecA family profile 1" evidence="1">
    <location>
        <begin position="21"/>
        <end position="250"/>
    </location>
</feature>
<sequence length="343" mass="39194">MSEADDPRTWIHGDESAKEMLSRVLAERPSLLLPPLHRLPLQVGNVAEITGPSSSGKSQVLLQAAVQCILPKEWKGIRFGGLERMVIYFDLDCRFDVLRLVQVLKHRIMEVPGCTNNSNQGLQEGFQEYHDKVASSCSFDDDLLMACLRRFLYVRCYNSSDLLLSYWLVIQTMHSRIQIESQALGVGIHFLMIDSIGAFYWIDRSCQSLPSGNHNRKIMSFQNLVETIVQEIRKFLEVQPVLVLVSKASIFGAGTSTTHAQRPLEDLKQWRTSSRETEKLFREYMPPAWQAFVTHRIYLQASDKCVYNNKYGTSPIYTSEWVQPPLNIKDQFAIADDGIFPIM</sequence>
<organism evidence="2 3">
    <name type="scientific">Canna indica</name>
    <name type="common">Indian-shot</name>
    <dbReference type="NCBI Taxonomy" id="4628"/>
    <lineage>
        <taxon>Eukaryota</taxon>
        <taxon>Viridiplantae</taxon>
        <taxon>Streptophyta</taxon>
        <taxon>Embryophyta</taxon>
        <taxon>Tracheophyta</taxon>
        <taxon>Spermatophyta</taxon>
        <taxon>Magnoliopsida</taxon>
        <taxon>Liliopsida</taxon>
        <taxon>Zingiberales</taxon>
        <taxon>Cannaceae</taxon>
        <taxon>Canna</taxon>
    </lineage>
</organism>
<dbReference type="InterPro" id="IPR030547">
    <property type="entry name" value="XRCC2"/>
</dbReference>
<dbReference type="InterPro" id="IPR020588">
    <property type="entry name" value="RecA_ATP-bd"/>
</dbReference>
<keyword evidence="3" id="KW-1185">Reference proteome</keyword>
<dbReference type="EMBL" id="CP136897">
    <property type="protein sequence ID" value="WOL17855.1"/>
    <property type="molecule type" value="Genomic_DNA"/>
</dbReference>
<dbReference type="Gene3D" id="3.40.50.300">
    <property type="entry name" value="P-loop containing nucleotide triphosphate hydrolases"/>
    <property type="match status" value="1"/>
</dbReference>
<dbReference type="GO" id="GO:0005657">
    <property type="term" value="C:replication fork"/>
    <property type="evidence" value="ECO:0007669"/>
    <property type="project" value="InterPro"/>
</dbReference>
<dbReference type="PANTHER" id="PTHR46644:SF2">
    <property type="entry name" value="DNA REPAIR PROTEIN XRCC2"/>
    <property type="match status" value="1"/>
</dbReference>
<dbReference type="GO" id="GO:0140664">
    <property type="term" value="F:ATP-dependent DNA damage sensor activity"/>
    <property type="evidence" value="ECO:0007669"/>
    <property type="project" value="InterPro"/>
</dbReference>
<accession>A0AAQ3L057</accession>
<evidence type="ECO:0000313" key="2">
    <source>
        <dbReference type="EMBL" id="WOL17855.1"/>
    </source>
</evidence>
<dbReference type="GO" id="GO:0000724">
    <property type="term" value="P:double-strand break repair via homologous recombination"/>
    <property type="evidence" value="ECO:0007669"/>
    <property type="project" value="InterPro"/>
</dbReference>
<dbReference type="PANTHER" id="PTHR46644">
    <property type="entry name" value="DNA REPAIR PROTEIN XRCC2"/>
    <property type="match status" value="1"/>
</dbReference>
<dbReference type="CDD" id="cd19490">
    <property type="entry name" value="XRCC2"/>
    <property type="match status" value="1"/>
</dbReference>
<dbReference type="GO" id="GO:0003677">
    <property type="term" value="F:DNA binding"/>
    <property type="evidence" value="ECO:0007669"/>
    <property type="project" value="InterPro"/>
</dbReference>
<proteinExistence type="predicted"/>
<dbReference type="GO" id="GO:0005524">
    <property type="term" value="F:ATP binding"/>
    <property type="evidence" value="ECO:0007669"/>
    <property type="project" value="InterPro"/>
</dbReference>